<dbReference type="RefSeq" id="WP_347287228.1">
    <property type="nucleotide sequence ID" value="NZ_JAUZQE010000024.1"/>
</dbReference>
<dbReference type="Proteomes" id="UP001232156">
    <property type="component" value="Unassembled WGS sequence"/>
</dbReference>
<dbReference type="Pfam" id="PF04443">
    <property type="entry name" value="LuxE"/>
    <property type="match status" value="1"/>
</dbReference>
<name>A0ABU1D7J3_9BURK</name>
<dbReference type="SUPFAM" id="SSF56801">
    <property type="entry name" value="Acetyl-CoA synthetase-like"/>
    <property type="match status" value="1"/>
</dbReference>
<dbReference type="InterPro" id="IPR007534">
    <property type="entry name" value="LuxE"/>
</dbReference>
<gene>
    <name evidence="2" type="ORF">Q8947_10495</name>
</gene>
<dbReference type="InterPro" id="IPR042099">
    <property type="entry name" value="ANL_N_sf"/>
</dbReference>
<evidence type="ECO:0000313" key="2">
    <source>
        <dbReference type="EMBL" id="MDR4126407.1"/>
    </source>
</evidence>
<dbReference type="EMBL" id="JAUZQE010000024">
    <property type="protein sequence ID" value="MDR4126407.1"/>
    <property type="molecule type" value="Genomic_DNA"/>
</dbReference>
<dbReference type="Gene3D" id="3.40.50.12780">
    <property type="entry name" value="N-terminal domain of ligase-like"/>
    <property type="match status" value="1"/>
</dbReference>
<proteinExistence type="predicted"/>
<organism evidence="2 3">
    <name type="scientific">Yanghanlia caeni</name>
    <dbReference type="NCBI Taxonomy" id="3064283"/>
    <lineage>
        <taxon>Bacteria</taxon>
        <taxon>Pseudomonadati</taxon>
        <taxon>Pseudomonadota</taxon>
        <taxon>Betaproteobacteria</taxon>
        <taxon>Burkholderiales</taxon>
        <taxon>Alcaligenaceae</taxon>
        <taxon>Yanghanlia</taxon>
    </lineage>
</organism>
<reference evidence="2 3" key="1">
    <citation type="submission" date="2023-08" db="EMBL/GenBank/DDBJ databases">
        <title>Alcaligenaceae gen. nov., a novel taxon isolated from the sludge of Yixing Pesticide Factory.</title>
        <authorList>
            <person name="Ruan L."/>
        </authorList>
    </citation>
    <scope>NUCLEOTIDE SEQUENCE [LARGE SCALE GENOMIC DNA]</scope>
    <source>
        <strain evidence="2 3">LG-2</strain>
    </source>
</reference>
<protein>
    <recommendedName>
        <fullName evidence="1">Acyl-protein synthetase LuxE domain-containing protein</fullName>
    </recommendedName>
</protein>
<accession>A0ABU1D7J3</accession>
<keyword evidence="3" id="KW-1185">Reference proteome</keyword>
<evidence type="ECO:0000313" key="3">
    <source>
        <dbReference type="Proteomes" id="UP001232156"/>
    </source>
</evidence>
<sequence length="392" mass="43284">MLSEPDKVHAGNVPASVETFCALPDPYLPEAQHEALFIEAMRDLTAWHIERSPWYAQFARLNHIAPQRLQSMADIMAMPAVHANFFKAHEIRSIPESAVIAHLTSSGTTGQKSQMFFDAFTLHNARAMVERCLQHRGYASERTANYLVNGYEPYEGLKIGTSNTFHYLMSHAPVGQQFWSLRHVGDGRHEFDPFGAVQTLEAWARSDTPVRIIGFPAFLYFILERMRHTRRPSLALPPSSWVIFGGGWKSHADKAIARSEMVARIGEQLGIGPDHIIETFGSVEHSVPYVGCTHQHLHQPTWSRVLIRDVKTLQPVADGTPGFLSFVSPYITSVPAHSVILGDLAVRHPAGSCNCPAHATPWFEVLGRAGVSANRSCAVAAAQLLQGNASAL</sequence>
<evidence type="ECO:0000259" key="1">
    <source>
        <dbReference type="Pfam" id="PF04443"/>
    </source>
</evidence>
<comment type="caution">
    <text evidence="2">The sequence shown here is derived from an EMBL/GenBank/DDBJ whole genome shotgun (WGS) entry which is preliminary data.</text>
</comment>
<feature type="domain" description="Acyl-protein synthetase LuxE" evidence="1">
    <location>
        <begin position="29"/>
        <end position="383"/>
    </location>
</feature>